<evidence type="ECO:0000313" key="2">
    <source>
        <dbReference type="Proteomes" id="UP000267469"/>
    </source>
</evidence>
<dbReference type="RefSeq" id="WP_123218089.1">
    <property type="nucleotide sequence ID" value="NZ_RJTM01000168.1"/>
</dbReference>
<evidence type="ECO:0000313" key="1">
    <source>
        <dbReference type="EMBL" id="RNL75291.1"/>
    </source>
</evidence>
<dbReference type="Proteomes" id="UP000267469">
    <property type="component" value="Unassembled WGS sequence"/>
</dbReference>
<dbReference type="EMBL" id="RJTM01000168">
    <property type="protein sequence ID" value="RNL75291.1"/>
    <property type="molecule type" value="Genomic_DNA"/>
</dbReference>
<accession>A0A3N0DIS1</accession>
<protein>
    <submittedName>
        <fullName evidence="1">Uncharacterized protein</fullName>
    </submittedName>
</protein>
<sequence>MKRLQELTQEIYRLTNEIEEQYPELYPYLDENPVTIPYYPHPELNDEVLSGYLDDLKQLLLHYAESHRQSDEKQVMGNA</sequence>
<keyword evidence="2" id="KW-1185">Reference proteome</keyword>
<reference evidence="1 2" key="1">
    <citation type="submission" date="2018-10" db="EMBL/GenBank/DDBJ databases">
        <title>Sinomicrobium pectinilyticum sp. nov., a pectinase-producing bacterium isolated from alkaline and saline soil, and emended description of the genus Sinomicrobium.</title>
        <authorList>
            <person name="Cheng B."/>
            <person name="Li C."/>
            <person name="Lai Q."/>
            <person name="Du M."/>
            <person name="Shao Z."/>
            <person name="Xu P."/>
            <person name="Yang C."/>
        </authorList>
    </citation>
    <scope>NUCLEOTIDE SEQUENCE [LARGE SCALE GENOMIC DNA]</scope>
    <source>
        <strain evidence="1 2">5DNS001</strain>
    </source>
</reference>
<dbReference type="OrthoDB" id="680581at2"/>
<dbReference type="AlphaFoldDB" id="A0A3N0DIS1"/>
<proteinExistence type="predicted"/>
<comment type="caution">
    <text evidence="1">The sequence shown here is derived from an EMBL/GenBank/DDBJ whole genome shotgun (WGS) entry which is preliminary data.</text>
</comment>
<gene>
    <name evidence="1" type="ORF">ED312_21530</name>
</gene>
<organism evidence="1 2">
    <name type="scientific">Sinomicrobium pectinilyticum</name>
    <dbReference type="NCBI Taxonomy" id="1084421"/>
    <lineage>
        <taxon>Bacteria</taxon>
        <taxon>Pseudomonadati</taxon>
        <taxon>Bacteroidota</taxon>
        <taxon>Flavobacteriia</taxon>
        <taxon>Flavobacteriales</taxon>
        <taxon>Flavobacteriaceae</taxon>
        <taxon>Sinomicrobium</taxon>
    </lineage>
</organism>
<name>A0A3N0DIS1_SINP1</name>